<evidence type="ECO:0000259" key="2">
    <source>
        <dbReference type="Pfam" id="PF19066"/>
    </source>
</evidence>
<protein>
    <recommendedName>
        <fullName evidence="2">Minor capsid protein P9 transmembrane helices domain-containing protein</fullName>
    </recommendedName>
</protein>
<dbReference type="Pfam" id="PF19066">
    <property type="entry name" value="P9_TM"/>
    <property type="match status" value="1"/>
</dbReference>
<accession>A0A6C0HLH3</accession>
<evidence type="ECO:0000313" key="3">
    <source>
        <dbReference type="EMBL" id="QHT80976.1"/>
    </source>
</evidence>
<organism evidence="3">
    <name type="scientific">viral metagenome</name>
    <dbReference type="NCBI Taxonomy" id="1070528"/>
    <lineage>
        <taxon>unclassified sequences</taxon>
        <taxon>metagenomes</taxon>
        <taxon>organismal metagenomes</taxon>
    </lineage>
</organism>
<sequence length="221" mass="24985">MSQEQTERQSQRELFWLDDPAHFFVRWHKFLPTNDMTVPEALNAVVRFTVYSALLVAIVARRTDYLLLIPLVMLASVFLVRLFPKTQMIQETFNNLKRSAKTGGAEHFSTPSADNPFMNVLFTDYVDDPARVSAPPDVTSSVLDSSIREAFSKTSDLFMDTSDTYGLMESSRNWVTQAATTIPNDLEGFQSFLNKDNVSRKGKSEEYVLAEGSTMNPIPTH</sequence>
<reference evidence="3" key="1">
    <citation type="journal article" date="2020" name="Nature">
        <title>Giant virus diversity and host interactions through global metagenomics.</title>
        <authorList>
            <person name="Schulz F."/>
            <person name="Roux S."/>
            <person name="Paez-Espino D."/>
            <person name="Jungbluth S."/>
            <person name="Walsh D.A."/>
            <person name="Denef V.J."/>
            <person name="McMahon K.D."/>
            <person name="Konstantinidis K.T."/>
            <person name="Eloe-Fadrosh E.A."/>
            <person name="Kyrpides N.C."/>
            <person name="Woyke T."/>
        </authorList>
    </citation>
    <scope>NUCLEOTIDE SEQUENCE</scope>
    <source>
        <strain evidence="3">GVMAG-M-3300023184-135</strain>
    </source>
</reference>
<feature type="domain" description="Minor capsid protein P9 transmembrane helices" evidence="2">
    <location>
        <begin position="15"/>
        <end position="74"/>
    </location>
</feature>
<keyword evidence="1" id="KW-0472">Membrane</keyword>
<proteinExistence type="predicted"/>
<evidence type="ECO:0000256" key="1">
    <source>
        <dbReference type="SAM" id="Phobius"/>
    </source>
</evidence>
<feature type="transmembrane region" description="Helical" evidence="1">
    <location>
        <begin position="65"/>
        <end position="83"/>
    </location>
</feature>
<keyword evidence="1" id="KW-0812">Transmembrane</keyword>
<name>A0A6C0HLH3_9ZZZZ</name>
<keyword evidence="1" id="KW-1133">Transmembrane helix</keyword>
<dbReference type="AlphaFoldDB" id="A0A6C0HLH3"/>
<dbReference type="InterPro" id="IPR043915">
    <property type="entry name" value="P9_TM"/>
</dbReference>
<dbReference type="EMBL" id="MN739976">
    <property type="protein sequence ID" value="QHT80976.1"/>
    <property type="molecule type" value="Genomic_DNA"/>
</dbReference>